<dbReference type="InterPro" id="IPR025110">
    <property type="entry name" value="AMP-bd_C"/>
</dbReference>
<feature type="domain" description="AMP-binding enzyme C-terminal" evidence="2">
    <location>
        <begin position="452"/>
        <end position="533"/>
    </location>
</feature>
<dbReference type="GO" id="GO:0016405">
    <property type="term" value="F:CoA-ligase activity"/>
    <property type="evidence" value="ECO:0007669"/>
    <property type="project" value="TreeGrafter"/>
</dbReference>
<dbReference type="GO" id="GO:0019748">
    <property type="term" value="P:secondary metabolic process"/>
    <property type="evidence" value="ECO:0007669"/>
    <property type="project" value="TreeGrafter"/>
</dbReference>
<sequence>MPLLAKKHLPISNKDLLSWIFDDPQYDKDKPVYIDAADPSRSISFSQAKVFVRKLVAGLKAAGLKNGDCVCVSSFNDIYYSLLFLGIVAAGGIFTGTNPSYTPFELTHHIETAHVRFIVTEPELLPNIQQAARDFHIPQSRIWIFNVRGGQKVPTGFESWLHLTGYGEGDWVRFNDKTMSTSTPAAFIFSSGTTGLPKAAVYSHHNLVAQHTLAIEPEKPPYKISRLIYLPMFHAAVVPVGHTTPLKSGDKTYVLRRFELEPFCATIKTFQITELPVVPPIVLMILASPAAKSDTLRSVKNTQCGAASLNKVHQRRFEELLAPDASFNQVWGMTETTCVASRFWYPENDETGSIGRFISNLDVKIVDERDNDVTAPGARGELLIRGPTIISGYYENPAANSASFDSEGYFRTGDIVTCVTNDGGSLADAKWYMVDRKKELIKVRGFQVSPAELEAVILQHPAVVDVAVIGVKLEDSPDGEHPRAYIVLRPATNASAVTGTEMKTWCSQRLAKYKELTGGVVFVDILPRNASGKLLKRVLKEEAERKIKDTRIKEKL</sequence>
<comment type="caution">
    <text evidence="3">The sequence shown here is derived from an EMBL/GenBank/DDBJ whole genome shotgun (WGS) entry which is preliminary data.</text>
</comment>
<dbReference type="InterPro" id="IPR042099">
    <property type="entry name" value="ANL_N_sf"/>
</dbReference>
<evidence type="ECO:0000259" key="1">
    <source>
        <dbReference type="Pfam" id="PF00501"/>
    </source>
</evidence>
<dbReference type="Proteomes" id="UP001172681">
    <property type="component" value="Unassembled WGS sequence"/>
</dbReference>
<dbReference type="InterPro" id="IPR045851">
    <property type="entry name" value="AMP-bd_C_sf"/>
</dbReference>
<evidence type="ECO:0000313" key="3">
    <source>
        <dbReference type="EMBL" id="KAJ9640154.1"/>
    </source>
</evidence>
<proteinExistence type="predicted"/>
<dbReference type="InterPro" id="IPR000873">
    <property type="entry name" value="AMP-dep_synth/lig_dom"/>
</dbReference>
<organism evidence="3 4">
    <name type="scientific">Knufia peltigerae</name>
    <dbReference type="NCBI Taxonomy" id="1002370"/>
    <lineage>
        <taxon>Eukaryota</taxon>
        <taxon>Fungi</taxon>
        <taxon>Dikarya</taxon>
        <taxon>Ascomycota</taxon>
        <taxon>Pezizomycotina</taxon>
        <taxon>Eurotiomycetes</taxon>
        <taxon>Chaetothyriomycetidae</taxon>
        <taxon>Chaetothyriales</taxon>
        <taxon>Trichomeriaceae</taxon>
        <taxon>Knufia</taxon>
    </lineage>
</organism>
<dbReference type="PANTHER" id="PTHR24096">
    <property type="entry name" value="LONG-CHAIN-FATTY-ACID--COA LIGASE"/>
    <property type="match status" value="1"/>
</dbReference>
<dbReference type="PANTHER" id="PTHR24096:SF265">
    <property type="entry name" value="ENZYME, PUTATIVE (AFU_ORTHOLOGUE AFUA_5G14270)-RELATED"/>
    <property type="match status" value="1"/>
</dbReference>
<keyword evidence="4" id="KW-1185">Reference proteome</keyword>
<accession>A0AA38Y988</accession>
<reference evidence="3" key="1">
    <citation type="submission" date="2022-10" db="EMBL/GenBank/DDBJ databases">
        <title>Culturing micro-colonial fungi from biological soil crusts in the Mojave desert and describing Neophaeococcomyces mojavensis, and introducing the new genera and species Taxawa tesnikishii.</title>
        <authorList>
            <person name="Kurbessoian T."/>
            <person name="Stajich J.E."/>
        </authorList>
    </citation>
    <scope>NUCLEOTIDE SEQUENCE</scope>
    <source>
        <strain evidence="3">TK_35</strain>
    </source>
</reference>
<dbReference type="InterPro" id="IPR020845">
    <property type="entry name" value="AMP-binding_CS"/>
</dbReference>
<evidence type="ECO:0000313" key="4">
    <source>
        <dbReference type="Proteomes" id="UP001172681"/>
    </source>
</evidence>
<dbReference type="Pfam" id="PF00501">
    <property type="entry name" value="AMP-binding"/>
    <property type="match status" value="1"/>
</dbReference>
<dbReference type="Pfam" id="PF13193">
    <property type="entry name" value="AMP-binding_C"/>
    <property type="match status" value="1"/>
</dbReference>
<dbReference type="PROSITE" id="PS00455">
    <property type="entry name" value="AMP_BINDING"/>
    <property type="match status" value="1"/>
</dbReference>
<dbReference type="EMBL" id="JAPDRN010000015">
    <property type="protein sequence ID" value="KAJ9640154.1"/>
    <property type="molecule type" value="Genomic_DNA"/>
</dbReference>
<dbReference type="AlphaFoldDB" id="A0AA38Y988"/>
<evidence type="ECO:0008006" key="5">
    <source>
        <dbReference type="Google" id="ProtNLM"/>
    </source>
</evidence>
<feature type="domain" description="AMP-dependent synthetase/ligase" evidence="1">
    <location>
        <begin position="27"/>
        <end position="394"/>
    </location>
</feature>
<dbReference type="CDD" id="cd05911">
    <property type="entry name" value="Firefly_Luc_like"/>
    <property type="match status" value="1"/>
</dbReference>
<dbReference type="SUPFAM" id="SSF56801">
    <property type="entry name" value="Acetyl-CoA synthetase-like"/>
    <property type="match status" value="1"/>
</dbReference>
<dbReference type="Gene3D" id="3.30.300.30">
    <property type="match status" value="1"/>
</dbReference>
<name>A0AA38Y988_9EURO</name>
<gene>
    <name evidence="3" type="ORF">H2204_003379</name>
</gene>
<evidence type="ECO:0000259" key="2">
    <source>
        <dbReference type="Pfam" id="PF13193"/>
    </source>
</evidence>
<dbReference type="Gene3D" id="3.40.50.12780">
    <property type="entry name" value="N-terminal domain of ligase-like"/>
    <property type="match status" value="1"/>
</dbReference>
<protein>
    <recommendedName>
        <fullName evidence="5">4-coumarate--CoA ligase</fullName>
    </recommendedName>
</protein>